<evidence type="ECO:0000313" key="9">
    <source>
        <dbReference type="Proteomes" id="UP000310639"/>
    </source>
</evidence>
<evidence type="ECO:0000256" key="2">
    <source>
        <dbReference type="ARBA" id="ARBA00003015"/>
    </source>
</evidence>
<keyword evidence="4 7" id="KW-0808">Transferase</keyword>
<gene>
    <name evidence="7 8" type="primary">trmB</name>
    <name evidence="8" type="ORF">FBF37_03485</name>
</gene>
<feature type="binding site" evidence="7">
    <location>
        <position position="127"/>
    </location>
    <ligand>
        <name>S-adenosyl-L-methionine</name>
        <dbReference type="ChEBI" id="CHEBI:59789"/>
    </ligand>
</feature>
<feature type="binding site" evidence="7">
    <location>
        <position position="78"/>
    </location>
    <ligand>
        <name>S-adenosyl-L-methionine</name>
        <dbReference type="ChEBI" id="CHEBI:59789"/>
    </ligand>
</feature>
<name>A0A4V1GDP4_9BACT</name>
<proteinExistence type="inferred from homology"/>
<reference evidence="8 9" key="1">
    <citation type="submission" date="2019-04" db="EMBL/GenBank/DDBJ databases">
        <title>Saccharibacteria TM7 genomes.</title>
        <authorList>
            <person name="Bor B."/>
            <person name="He X."/>
            <person name="Chen T."/>
            <person name="Dewhirst F.E."/>
        </authorList>
    </citation>
    <scope>NUCLEOTIDE SEQUENCE [LARGE SCALE GENOMIC DNA]</scope>
    <source>
        <strain evidence="8 9">BB001</strain>
    </source>
</reference>
<keyword evidence="5 7" id="KW-0949">S-adenosyl-L-methionine</keyword>
<evidence type="ECO:0000256" key="3">
    <source>
        <dbReference type="ARBA" id="ARBA00022603"/>
    </source>
</evidence>
<evidence type="ECO:0000256" key="5">
    <source>
        <dbReference type="ARBA" id="ARBA00022691"/>
    </source>
</evidence>
<accession>A0A4V1GDP4</accession>
<dbReference type="OrthoDB" id="9802090at2"/>
<keyword evidence="9" id="KW-1185">Reference proteome</keyword>
<comment type="similarity">
    <text evidence="7">Belongs to the class I-like SAM-binding methyltransferase superfamily. TrmB family.</text>
</comment>
<sequence length="227" mass="26123">MNNMSFVDPNQFIITRKRKKYKFALFANSPLCFEYDEWLAVKDQPDKRPTVMEIGAGNGLFAVEQAARHPEQTFVALDVKGDRLQKGAREAEARGLTNIFFVRARADQIDQLVAPASLETIWLTFSDPFPRKHSAGRRLTHPHFLAVYRNLLSSDGALLIKHDNTDFFCWGLEQLVCCGWSLQELTFDLHESELADDYKIFTSYEQRWLDEGRITKFVNAKADGERN</sequence>
<dbReference type="PANTHER" id="PTHR23417">
    <property type="entry name" value="3-DEOXY-D-MANNO-OCTULOSONIC-ACID TRANSFERASE/TRNA GUANINE-N 7 - -METHYLTRANSFERASE"/>
    <property type="match status" value="1"/>
</dbReference>
<dbReference type="GO" id="GO:0043527">
    <property type="term" value="C:tRNA methyltransferase complex"/>
    <property type="evidence" value="ECO:0007669"/>
    <property type="project" value="TreeGrafter"/>
</dbReference>
<evidence type="ECO:0000256" key="7">
    <source>
        <dbReference type="HAMAP-Rule" id="MF_01057"/>
    </source>
</evidence>
<evidence type="ECO:0000313" key="8">
    <source>
        <dbReference type="EMBL" id="QCT42496.1"/>
    </source>
</evidence>
<dbReference type="EMBL" id="CP040004">
    <property type="protein sequence ID" value="QCT42496.1"/>
    <property type="molecule type" value="Genomic_DNA"/>
</dbReference>
<feature type="binding site" evidence="7">
    <location>
        <position position="53"/>
    </location>
    <ligand>
        <name>S-adenosyl-L-methionine</name>
        <dbReference type="ChEBI" id="CHEBI:59789"/>
    </ligand>
</feature>
<dbReference type="PROSITE" id="PS51625">
    <property type="entry name" value="SAM_MT_TRMB"/>
    <property type="match status" value="1"/>
</dbReference>
<dbReference type="KEGG" id="nft:FBF37_03485"/>
<dbReference type="PANTHER" id="PTHR23417:SF14">
    <property type="entry name" value="PENTACOTRIPEPTIDE-REPEAT REGION OF PRORP DOMAIN-CONTAINING PROTEIN"/>
    <property type="match status" value="1"/>
</dbReference>
<dbReference type="InterPro" id="IPR029063">
    <property type="entry name" value="SAM-dependent_MTases_sf"/>
</dbReference>
<dbReference type="Gene3D" id="3.40.50.150">
    <property type="entry name" value="Vaccinia Virus protein VP39"/>
    <property type="match status" value="1"/>
</dbReference>
<dbReference type="NCBIfam" id="NF001080">
    <property type="entry name" value="PRK00121.2-2"/>
    <property type="match status" value="1"/>
</dbReference>
<keyword evidence="6 7" id="KW-0819">tRNA processing</keyword>
<comment type="catalytic activity">
    <reaction evidence="1 7">
        <text>guanosine(46) in tRNA + S-adenosyl-L-methionine = N(7)-methylguanosine(46) in tRNA + S-adenosyl-L-homocysteine</text>
        <dbReference type="Rhea" id="RHEA:42708"/>
        <dbReference type="Rhea" id="RHEA-COMP:10188"/>
        <dbReference type="Rhea" id="RHEA-COMP:10189"/>
        <dbReference type="ChEBI" id="CHEBI:57856"/>
        <dbReference type="ChEBI" id="CHEBI:59789"/>
        <dbReference type="ChEBI" id="CHEBI:74269"/>
        <dbReference type="ChEBI" id="CHEBI:74480"/>
        <dbReference type="EC" id="2.1.1.33"/>
    </reaction>
</comment>
<comment type="function">
    <text evidence="2 7">Catalyzes the formation of N(7)-methylguanine at position 46 (m7G46) in tRNA.</text>
</comment>
<dbReference type="EC" id="2.1.1.33" evidence="7"/>
<dbReference type="Pfam" id="PF02390">
    <property type="entry name" value="Methyltransf_4"/>
    <property type="match status" value="1"/>
</dbReference>
<feature type="binding site" evidence="7">
    <location>
        <begin position="202"/>
        <end position="205"/>
    </location>
    <ligand>
        <name>substrate</name>
    </ligand>
</feature>
<organism evidence="8 9">
    <name type="scientific">Candidatus Nanosynbacter featherlites</name>
    <dbReference type="NCBI Taxonomy" id="2572088"/>
    <lineage>
        <taxon>Bacteria</taxon>
        <taxon>Candidatus Saccharimonadota</taxon>
        <taxon>Candidatus Saccharimonadia</taxon>
        <taxon>Candidatus Nanosynbacterales</taxon>
        <taxon>Candidatus Nanosynbacteraceae</taxon>
        <taxon>Candidatus Nanosynbacter</taxon>
    </lineage>
</organism>
<dbReference type="GO" id="GO:0008176">
    <property type="term" value="F:tRNA (guanine(46)-N7)-methyltransferase activity"/>
    <property type="evidence" value="ECO:0007669"/>
    <property type="project" value="UniProtKB-UniRule"/>
</dbReference>
<evidence type="ECO:0000256" key="4">
    <source>
        <dbReference type="ARBA" id="ARBA00022679"/>
    </source>
</evidence>
<dbReference type="Proteomes" id="UP000310639">
    <property type="component" value="Chromosome"/>
</dbReference>
<dbReference type="UniPathway" id="UPA00989"/>
<comment type="pathway">
    <text evidence="7">tRNA modification; N(7)-methylguanine-tRNA biosynthesis.</text>
</comment>
<evidence type="ECO:0000256" key="1">
    <source>
        <dbReference type="ARBA" id="ARBA00000142"/>
    </source>
</evidence>
<evidence type="ECO:0000256" key="6">
    <source>
        <dbReference type="ARBA" id="ARBA00022694"/>
    </source>
</evidence>
<comment type="caution">
    <text evidence="7">Lacks conserved residue(s) required for the propagation of feature annotation.</text>
</comment>
<dbReference type="SUPFAM" id="SSF53335">
    <property type="entry name" value="S-adenosyl-L-methionine-dependent methyltransferases"/>
    <property type="match status" value="1"/>
</dbReference>
<dbReference type="CDD" id="cd02440">
    <property type="entry name" value="AdoMet_MTases"/>
    <property type="match status" value="1"/>
</dbReference>
<dbReference type="AlphaFoldDB" id="A0A4V1GDP4"/>
<dbReference type="InterPro" id="IPR003358">
    <property type="entry name" value="tRNA_(Gua-N-7)_MeTrfase_Trmb"/>
</dbReference>
<dbReference type="InterPro" id="IPR055361">
    <property type="entry name" value="tRNA_methyltr_TrmB_bact"/>
</dbReference>
<keyword evidence="3 7" id="KW-0489">Methyltransferase</keyword>
<protein>
    <recommendedName>
        <fullName evidence="7">tRNA (guanine-N(7)-)-methyltransferase</fullName>
        <ecNumber evidence="7">2.1.1.33</ecNumber>
    </recommendedName>
    <alternativeName>
        <fullName evidence="7">tRNA (guanine(46)-N(7))-methyltransferase</fullName>
    </alternativeName>
    <alternativeName>
        <fullName evidence="7">tRNA(m7G46)-methyltransferase</fullName>
    </alternativeName>
</protein>
<feature type="binding site" evidence="7">
    <location>
        <position position="163"/>
    </location>
    <ligand>
        <name>substrate</name>
    </ligand>
</feature>
<dbReference type="HAMAP" id="MF_01057">
    <property type="entry name" value="tRNA_methyltr_TrmB"/>
    <property type="match status" value="1"/>
</dbReference>